<comment type="subcellular location">
    <subcellularLocation>
        <location evidence="10">Cell outer membrane</location>
        <topology evidence="10">Multi-pass membrane protein</topology>
    </subcellularLocation>
</comment>
<evidence type="ECO:0000256" key="3">
    <source>
        <dbReference type="ARBA" id="ARBA00022452"/>
    </source>
</evidence>
<dbReference type="GO" id="GO:0015288">
    <property type="term" value="F:porin activity"/>
    <property type="evidence" value="ECO:0007669"/>
    <property type="project" value="UniProtKB-KW"/>
</dbReference>
<comment type="function">
    <text evidence="10">Forms passive diffusion pores that allow small molecular weight hydrophilic materials across the outer membrane.</text>
</comment>
<dbReference type="eggNOG" id="COG3203">
    <property type="taxonomic scope" value="Bacteria"/>
</dbReference>
<keyword evidence="14" id="KW-1185">Reference proteome</keyword>
<dbReference type="Proteomes" id="UP000294958">
    <property type="component" value="Unassembled WGS sequence"/>
</dbReference>
<comment type="caution">
    <text evidence="11">The sequence shown here is derived from an EMBL/GenBank/DDBJ whole genome shotgun (WGS) entry which is preliminary data.</text>
</comment>
<dbReference type="RefSeq" id="WP_035023339.1">
    <property type="nucleotide sequence ID" value="NZ_KK073878.1"/>
</dbReference>
<evidence type="ECO:0000313" key="11">
    <source>
        <dbReference type="EMBL" id="EXL10197.1"/>
    </source>
</evidence>
<protein>
    <recommendedName>
        <fullName evidence="10">Porin</fullName>
    </recommendedName>
</protein>
<dbReference type="GO" id="GO:0006811">
    <property type="term" value="P:monoatomic ion transport"/>
    <property type="evidence" value="ECO:0007669"/>
    <property type="project" value="UniProtKB-KW"/>
</dbReference>
<reference evidence="12 14" key="2">
    <citation type="submission" date="2019-03" db="EMBL/GenBank/DDBJ databases">
        <title>Genomic Encyclopedia of Type Strains, Phase IV (KMG-IV): sequencing the most valuable type-strain genomes for metagenomic binning, comparative biology and taxonomic classification.</title>
        <authorList>
            <person name="Goeker M."/>
        </authorList>
    </citation>
    <scope>NUCLEOTIDE SEQUENCE [LARGE SCALE GENOMIC DNA]</scope>
    <source>
        <strain evidence="12 14">DSM 11603</strain>
    </source>
</reference>
<name>A0A011U198_9HYPH</name>
<evidence type="ECO:0000313" key="14">
    <source>
        <dbReference type="Proteomes" id="UP000294958"/>
    </source>
</evidence>
<evidence type="ECO:0000256" key="6">
    <source>
        <dbReference type="ARBA" id="ARBA00023065"/>
    </source>
</evidence>
<comment type="domain">
    <text evidence="10">Consists of 16-stranded beta-barrel sheets, with large surface-exposed loops, that form a transmembrane pore at the center of each barrel. The pore is partially ocluded by a peptide loop that folds into the pore lumen.</text>
</comment>
<accession>A0A011U198</accession>
<keyword evidence="7 10" id="KW-0626">Porin</keyword>
<dbReference type="Pfam" id="PF02530">
    <property type="entry name" value="Porin_2"/>
    <property type="match status" value="1"/>
</dbReference>
<dbReference type="SUPFAM" id="SSF56935">
    <property type="entry name" value="Porins"/>
    <property type="match status" value="1"/>
</dbReference>
<sequence>MNIKSLLLGSAAALIAVSGARAADAIVVAEPEPAEYVRICDVYGAGYYYIPGTETCLKIGGYLRYDIGIGSLGHQDVLDKEDPGEWVRTNPNSPNALRRYRFDGKTNDTYYKMMRAQINLDARSETEYGTLRGYIALNFQNNTTTADVLATEPSPIGALLGPVAIGETTTTENAWGIDHAIIQLGGLTLGYTDSLFESLTDSAGSVINDDLIKYSPGKTHLIAYTFDGGNGFSASIGVEEGKGVNAIDSYTPHVVAGASFTQGWGKVAGVVAYDSNYGEAAGKVRLDVNVNDALTLWVMGGFKDGNNYSSYGVWGGDWAVWGGGQYRFTDKAALDVQLSYDDSDEFGAVVGVRYDVVPGFQIRPEVVYNSWKTGTGASRKTEDDWGAYIRFQRSF</sequence>
<keyword evidence="9 10" id="KW-0998">Cell outer membrane</keyword>
<dbReference type="EMBL" id="JENY01000002">
    <property type="protein sequence ID" value="EXL10197.1"/>
    <property type="molecule type" value="Genomic_DNA"/>
</dbReference>
<evidence type="ECO:0000256" key="2">
    <source>
        <dbReference type="ARBA" id="ARBA00022448"/>
    </source>
</evidence>
<dbReference type="HOGENOM" id="CLU_044836_0_0_5"/>
<feature type="signal peptide" evidence="10">
    <location>
        <begin position="1"/>
        <end position="22"/>
    </location>
</feature>
<keyword evidence="3 10" id="KW-1134">Transmembrane beta strand</keyword>
<keyword evidence="4 10" id="KW-0812">Transmembrane</keyword>
<evidence type="ECO:0000256" key="1">
    <source>
        <dbReference type="ARBA" id="ARBA00009521"/>
    </source>
</evidence>
<dbReference type="GO" id="GO:0046930">
    <property type="term" value="C:pore complex"/>
    <property type="evidence" value="ECO:0007669"/>
    <property type="project" value="UniProtKB-KW"/>
</dbReference>
<evidence type="ECO:0000256" key="8">
    <source>
        <dbReference type="ARBA" id="ARBA00023136"/>
    </source>
</evidence>
<evidence type="ECO:0000256" key="9">
    <source>
        <dbReference type="ARBA" id="ARBA00023237"/>
    </source>
</evidence>
<gene>
    <name evidence="11" type="ORF">BG36_08585</name>
    <name evidence="12" type="ORF">DES43_11911</name>
</gene>
<keyword evidence="5 10" id="KW-0732">Signal</keyword>
<dbReference type="STRING" id="69279.BG36_08585"/>
<keyword evidence="2 10" id="KW-0813">Transport</keyword>
<dbReference type="AlphaFoldDB" id="A0A011U198"/>
<dbReference type="EMBL" id="SNZF01000019">
    <property type="protein sequence ID" value="TDR33725.1"/>
    <property type="molecule type" value="Genomic_DNA"/>
</dbReference>
<dbReference type="Proteomes" id="UP000019849">
    <property type="component" value="Unassembled WGS sequence"/>
</dbReference>
<reference evidence="11 13" key="1">
    <citation type="submission" date="2014-02" db="EMBL/GenBank/DDBJ databases">
        <title>Aquamicrobium defluvii Genome sequencing.</title>
        <authorList>
            <person name="Wang X."/>
        </authorList>
    </citation>
    <scope>NUCLEOTIDE SEQUENCE [LARGE SCALE GENOMIC DNA]</scope>
    <source>
        <strain evidence="11 13">W13Z1</strain>
    </source>
</reference>
<keyword evidence="6 10" id="KW-0406">Ion transport</keyword>
<comment type="similarity">
    <text evidence="1 10">Belongs to the alphaproteobacteria porin family.</text>
</comment>
<keyword evidence="8 10" id="KW-0472">Membrane</keyword>
<evidence type="ECO:0000256" key="4">
    <source>
        <dbReference type="ARBA" id="ARBA00022692"/>
    </source>
</evidence>
<evidence type="ECO:0000313" key="12">
    <source>
        <dbReference type="EMBL" id="TDR33725.1"/>
    </source>
</evidence>
<feature type="chain" id="PRO_5044513356" description="Porin" evidence="10">
    <location>
        <begin position="23"/>
        <end position="395"/>
    </location>
</feature>
<dbReference type="InterPro" id="IPR003684">
    <property type="entry name" value="Porin_alphabac"/>
</dbReference>
<organism evidence="11 13">
    <name type="scientific">Aquamicrobium defluvii</name>
    <dbReference type="NCBI Taxonomy" id="69279"/>
    <lineage>
        <taxon>Bacteria</taxon>
        <taxon>Pseudomonadati</taxon>
        <taxon>Pseudomonadota</taxon>
        <taxon>Alphaproteobacteria</taxon>
        <taxon>Hyphomicrobiales</taxon>
        <taxon>Phyllobacteriaceae</taxon>
        <taxon>Aquamicrobium</taxon>
    </lineage>
</organism>
<proteinExistence type="inferred from homology"/>
<evidence type="ECO:0000313" key="13">
    <source>
        <dbReference type="Proteomes" id="UP000019849"/>
    </source>
</evidence>
<evidence type="ECO:0000256" key="10">
    <source>
        <dbReference type="RuleBase" id="RU364005"/>
    </source>
</evidence>
<dbReference type="OrthoDB" id="7801681at2"/>
<evidence type="ECO:0000256" key="7">
    <source>
        <dbReference type="ARBA" id="ARBA00023114"/>
    </source>
</evidence>
<dbReference type="PATRIC" id="fig|69279.3.peg.623"/>
<evidence type="ECO:0000256" key="5">
    <source>
        <dbReference type="ARBA" id="ARBA00022729"/>
    </source>
</evidence>
<dbReference type="GO" id="GO:0009279">
    <property type="term" value="C:cell outer membrane"/>
    <property type="evidence" value="ECO:0007669"/>
    <property type="project" value="UniProtKB-SubCell"/>
</dbReference>